<sequence length="290" mass="31959">MGIHFLVSVLLISIATLTSSFQVGRPALAQVKSTAWRTSASERRSRHILAAKNKNKDGDEMSDVDEYRNGATAFLSNFMQSSPSPVPAGEGSRPINDDPLSDIDFDAPKAPKMSLQNLAAVLDAELYEKEWFVTGNISPIYFDDEFQFQDPDVKLTGVEEYARGVRKIFDQTSRAQIISSVVNTTIPNTITITWRLSGRVNIGPKGLAIKPYICYTDFTVDEESGLVVFQEDRFDIPGWDILLSALFPFLIGKVTKEPAPEVEPRVVKMPVISGGKKGGILDGLFQQLGL</sequence>
<protein>
    <recommendedName>
        <fullName evidence="3">SnoaL-like domain-containing protein</fullName>
    </recommendedName>
</protein>
<evidence type="ECO:0000256" key="1">
    <source>
        <dbReference type="SAM" id="SignalP"/>
    </source>
</evidence>
<reference evidence="2" key="1">
    <citation type="submission" date="2021-01" db="EMBL/GenBank/DDBJ databases">
        <authorList>
            <person name="Corre E."/>
            <person name="Pelletier E."/>
            <person name="Niang G."/>
            <person name="Scheremetjew M."/>
            <person name="Finn R."/>
            <person name="Kale V."/>
            <person name="Holt S."/>
            <person name="Cochrane G."/>
            <person name="Meng A."/>
            <person name="Brown T."/>
            <person name="Cohen L."/>
        </authorList>
    </citation>
    <scope>NUCLEOTIDE SEQUENCE</scope>
    <source>
        <strain evidence="2">CCMP2084</strain>
    </source>
</reference>
<evidence type="ECO:0000313" key="2">
    <source>
        <dbReference type="EMBL" id="CAD9809421.1"/>
    </source>
</evidence>
<keyword evidence="1" id="KW-0732">Signal</keyword>
<dbReference type="PANTHER" id="PTHR34123:SF1">
    <property type="entry name" value="OS04G0578200 PROTEIN"/>
    <property type="match status" value="1"/>
</dbReference>
<proteinExistence type="predicted"/>
<dbReference type="AlphaFoldDB" id="A0A7S2U7V9"/>
<feature type="chain" id="PRO_5030840660" description="SnoaL-like domain-containing protein" evidence="1">
    <location>
        <begin position="21"/>
        <end position="290"/>
    </location>
</feature>
<gene>
    <name evidence="2" type="ORF">ASEP1449_LOCUS1244</name>
</gene>
<dbReference type="EMBL" id="HBHQ01001962">
    <property type="protein sequence ID" value="CAD9809421.1"/>
    <property type="molecule type" value="Transcribed_RNA"/>
</dbReference>
<organism evidence="2">
    <name type="scientific">Attheya septentrionalis</name>
    <dbReference type="NCBI Taxonomy" id="420275"/>
    <lineage>
        <taxon>Eukaryota</taxon>
        <taxon>Sar</taxon>
        <taxon>Stramenopiles</taxon>
        <taxon>Ochrophyta</taxon>
        <taxon>Bacillariophyta</taxon>
        <taxon>Coscinodiscophyceae</taxon>
        <taxon>Chaetocerotophycidae</taxon>
        <taxon>Chaetocerotales</taxon>
        <taxon>Attheyaceae</taxon>
        <taxon>Attheya</taxon>
    </lineage>
</organism>
<accession>A0A7S2U7V9</accession>
<name>A0A7S2U7V9_9STRA</name>
<dbReference type="PANTHER" id="PTHR34123">
    <property type="entry name" value="OS04G0578200 PROTEIN"/>
    <property type="match status" value="1"/>
</dbReference>
<feature type="signal peptide" evidence="1">
    <location>
        <begin position="1"/>
        <end position="20"/>
    </location>
</feature>
<evidence type="ECO:0008006" key="3">
    <source>
        <dbReference type="Google" id="ProtNLM"/>
    </source>
</evidence>